<keyword evidence="4 10" id="KW-0812">Transmembrane</keyword>
<evidence type="ECO:0000256" key="3">
    <source>
        <dbReference type="ARBA" id="ARBA00022617"/>
    </source>
</evidence>
<keyword evidence="8 10" id="KW-0472">Membrane</keyword>
<evidence type="ECO:0000256" key="6">
    <source>
        <dbReference type="ARBA" id="ARBA00022989"/>
    </source>
</evidence>
<organism evidence="13 14">
    <name type="scientific">Pelagibacterium luteolum</name>
    <dbReference type="NCBI Taxonomy" id="440168"/>
    <lineage>
        <taxon>Bacteria</taxon>
        <taxon>Pseudomonadati</taxon>
        <taxon>Pseudomonadota</taxon>
        <taxon>Alphaproteobacteria</taxon>
        <taxon>Hyphomicrobiales</taxon>
        <taxon>Devosiaceae</taxon>
        <taxon>Pelagibacterium</taxon>
    </lineage>
</organism>
<evidence type="ECO:0000256" key="10">
    <source>
        <dbReference type="SAM" id="Phobius"/>
    </source>
</evidence>
<dbReference type="Proteomes" id="UP000199495">
    <property type="component" value="Unassembled WGS sequence"/>
</dbReference>
<accession>A0A1G7USA0</accession>
<dbReference type="SUPFAM" id="SSF46626">
    <property type="entry name" value="Cytochrome c"/>
    <property type="match status" value="1"/>
</dbReference>
<reference evidence="13 14" key="1">
    <citation type="submission" date="2016-10" db="EMBL/GenBank/DDBJ databases">
        <authorList>
            <person name="de Groot N.N."/>
        </authorList>
    </citation>
    <scope>NUCLEOTIDE SEQUENCE [LARGE SCALE GENOMIC DNA]</scope>
    <source>
        <strain evidence="13 14">CGMCC 1.10267</strain>
    </source>
</reference>
<feature type="domain" description="Cytochrome c" evidence="12">
    <location>
        <begin position="49"/>
        <end position="150"/>
    </location>
</feature>
<dbReference type="PANTHER" id="PTHR10266">
    <property type="entry name" value="CYTOCHROME C1"/>
    <property type="match status" value="1"/>
</dbReference>
<feature type="binding site" description="covalent" evidence="9">
    <location>
        <position position="66"/>
    </location>
    <ligand>
        <name>heme c</name>
        <dbReference type="ChEBI" id="CHEBI:61717"/>
    </ligand>
</feature>
<dbReference type="STRING" id="440168.SAMN04487974_103244"/>
<evidence type="ECO:0000313" key="14">
    <source>
        <dbReference type="Proteomes" id="UP000199495"/>
    </source>
</evidence>
<evidence type="ECO:0000256" key="11">
    <source>
        <dbReference type="SAM" id="SignalP"/>
    </source>
</evidence>
<evidence type="ECO:0000256" key="8">
    <source>
        <dbReference type="ARBA" id="ARBA00023136"/>
    </source>
</evidence>
<evidence type="ECO:0000256" key="2">
    <source>
        <dbReference type="ARBA" id="ARBA00016165"/>
    </source>
</evidence>
<sequence length="275" mass="30907">MMLKKTILGAVAFLAVTLSGGAVQAAGEYTETYQQDWSFSGVFGTYDENQLRRGFQVYREVCSSCHGLDFIAFRNLSDAGGPHYSEDQVRALAAEYTIADETADGGEREGIPADRWPEPFPSDQIARDANGGALPPDLSLIAKARGISQPFPWWVFNYFTAYQEAGADYVYNLLTRYEEAPEGFEVPPGQYYNEYYSGHLIAMAPPLSDGIVSYDDETTPETVDQYSRDLAAFFQWTADPHMVSRKTMGFRVIIFLIGFAVLMYIVKRRIWRDAH</sequence>
<dbReference type="InterPro" id="IPR002326">
    <property type="entry name" value="Cyt_c1"/>
</dbReference>
<dbReference type="PRINTS" id="PR00603">
    <property type="entry name" value="CYTOCHROMEC1"/>
</dbReference>
<keyword evidence="5 9" id="KW-0479">Metal-binding</keyword>
<name>A0A1G7USA0_9HYPH</name>
<feature type="binding site" description="covalent" evidence="9">
    <location>
        <position position="62"/>
    </location>
    <ligand>
        <name>heme c</name>
        <dbReference type="ChEBI" id="CHEBI:61717"/>
    </ligand>
</feature>
<proteinExistence type="predicted"/>
<evidence type="ECO:0000256" key="1">
    <source>
        <dbReference type="ARBA" id="ARBA00004370"/>
    </source>
</evidence>
<comment type="subcellular location">
    <subcellularLocation>
        <location evidence="1">Membrane</location>
    </subcellularLocation>
</comment>
<feature type="chain" id="PRO_5011701219" description="Cytochrome c1" evidence="11">
    <location>
        <begin position="26"/>
        <end position="275"/>
    </location>
</feature>
<feature type="signal peptide" evidence="11">
    <location>
        <begin position="1"/>
        <end position="25"/>
    </location>
</feature>
<keyword evidence="3 9" id="KW-0349">Heme</keyword>
<dbReference type="GO" id="GO:0046872">
    <property type="term" value="F:metal ion binding"/>
    <property type="evidence" value="ECO:0007669"/>
    <property type="project" value="UniProtKB-KW"/>
</dbReference>
<dbReference type="PROSITE" id="PS51007">
    <property type="entry name" value="CYTC"/>
    <property type="match status" value="1"/>
</dbReference>
<dbReference type="PANTHER" id="PTHR10266:SF3">
    <property type="entry name" value="CYTOCHROME C1, HEME PROTEIN, MITOCHONDRIAL"/>
    <property type="match status" value="1"/>
</dbReference>
<dbReference type="GO" id="GO:0009055">
    <property type="term" value="F:electron transfer activity"/>
    <property type="evidence" value="ECO:0007669"/>
    <property type="project" value="InterPro"/>
</dbReference>
<dbReference type="InterPro" id="IPR036909">
    <property type="entry name" value="Cyt_c-like_dom_sf"/>
</dbReference>
<keyword evidence="6 10" id="KW-1133">Transmembrane helix</keyword>
<evidence type="ECO:0000256" key="7">
    <source>
        <dbReference type="ARBA" id="ARBA00023004"/>
    </source>
</evidence>
<evidence type="ECO:0000256" key="4">
    <source>
        <dbReference type="ARBA" id="ARBA00022692"/>
    </source>
</evidence>
<dbReference type="Gene3D" id="1.10.760.10">
    <property type="entry name" value="Cytochrome c-like domain"/>
    <property type="match status" value="1"/>
</dbReference>
<dbReference type="GO" id="GO:0016020">
    <property type="term" value="C:membrane"/>
    <property type="evidence" value="ECO:0007669"/>
    <property type="project" value="UniProtKB-SubCell"/>
</dbReference>
<evidence type="ECO:0000259" key="12">
    <source>
        <dbReference type="PROSITE" id="PS51007"/>
    </source>
</evidence>
<feature type="binding site" description="covalent" evidence="9">
    <location>
        <position position="203"/>
    </location>
    <ligand>
        <name>heme c</name>
        <dbReference type="ChEBI" id="CHEBI:61717"/>
    </ligand>
</feature>
<evidence type="ECO:0000256" key="5">
    <source>
        <dbReference type="ARBA" id="ARBA00022723"/>
    </source>
</evidence>
<dbReference type="InterPro" id="IPR009056">
    <property type="entry name" value="Cyt_c-like_dom"/>
</dbReference>
<keyword evidence="7 9" id="KW-0408">Iron</keyword>
<feature type="transmembrane region" description="Helical" evidence="10">
    <location>
        <begin position="248"/>
        <end position="266"/>
    </location>
</feature>
<dbReference type="GO" id="GO:0020037">
    <property type="term" value="F:heme binding"/>
    <property type="evidence" value="ECO:0007669"/>
    <property type="project" value="InterPro"/>
</dbReference>
<keyword evidence="14" id="KW-1185">Reference proteome</keyword>
<protein>
    <recommendedName>
        <fullName evidence="2">Cytochrome c1</fullName>
    </recommendedName>
</protein>
<dbReference type="Gene3D" id="1.20.5.100">
    <property type="entry name" value="Cytochrome c1, transmembrane anchor, C-terminal"/>
    <property type="match status" value="1"/>
</dbReference>
<dbReference type="AlphaFoldDB" id="A0A1G7USA0"/>
<dbReference type="EMBL" id="FNCS01000003">
    <property type="protein sequence ID" value="SDG50366.1"/>
    <property type="molecule type" value="Genomic_DNA"/>
</dbReference>
<keyword evidence="11" id="KW-0732">Signal</keyword>
<evidence type="ECO:0000256" key="9">
    <source>
        <dbReference type="PIRSR" id="PIRSR602326-1"/>
    </source>
</evidence>
<gene>
    <name evidence="13" type="ORF">SAMN04487974_103244</name>
</gene>
<evidence type="ECO:0000313" key="13">
    <source>
        <dbReference type="EMBL" id="SDG50366.1"/>
    </source>
</evidence>
<feature type="binding site" description="covalent" evidence="9">
    <location>
        <position position="65"/>
    </location>
    <ligand>
        <name>heme c</name>
        <dbReference type="ChEBI" id="CHEBI:61717"/>
    </ligand>
</feature>
<comment type="cofactor">
    <cofactor evidence="9">
        <name>heme c</name>
        <dbReference type="ChEBI" id="CHEBI:61717"/>
    </cofactor>
    <text evidence="9">Binds 1 heme c group covalently per subunit.</text>
</comment>
<dbReference type="Pfam" id="PF02167">
    <property type="entry name" value="Cytochrom_C1"/>
    <property type="match status" value="1"/>
</dbReference>